<feature type="compositionally biased region" description="Basic and acidic residues" evidence="1">
    <location>
        <begin position="1"/>
        <end position="12"/>
    </location>
</feature>
<dbReference type="AlphaFoldDB" id="W9RLK2"/>
<organism evidence="2 3">
    <name type="scientific">Morus notabilis</name>
    <dbReference type="NCBI Taxonomy" id="981085"/>
    <lineage>
        <taxon>Eukaryota</taxon>
        <taxon>Viridiplantae</taxon>
        <taxon>Streptophyta</taxon>
        <taxon>Embryophyta</taxon>
        <taxon>Tracheophyta</taxon>
        <taxon>Spermatophyta</taxon>
        <taxon>Magnoliopsida</taxon>
        <taxon>eudicotyledons</taxon>
        <taxon>Gunneridae</taxon>
        <taxon>Pentapetalae</taxon>
        <taxon>rosids</taxon>
        <taxon>fabids</taxon>
        <taxon>Rosales</taxon>
        <taxon>Moraceae</taxon>
        <taxon>Moreae</taxon>
        <taxon>Morus</taxon>
    </lineage>
</organism>
<evidence type="ECO:0000313" key="2">
    <source>
        <dbReference type="EMBL" id="EXB83892.1"/>
    </source>
</evidence>
<protein>
    <submittedName>
        <fullName evidence="2">Uncharacterized protein</fullName>
    </submittedName>
</protein>
<proteinExistence type="predicted"/>
<feature type="region of interest" description="Disordered" evidence="1">
    <location>
        <begin position="1"/>
        <end position="37"/>
    </location>
</feature>
<accession>W9RLK2</accession>
<dbReference type="EMBL" id="KE344887">
    <property type="protein sequence ID" value="EXB83892.1"/>
    <property type="molecule type" value="Genomic_DNA"/>
</dbReference>
<evidence type="ECO:0000256" key="1">
    <source>
        <dbReference type="SAM" id="MobiDB-lite"/>
    </source>
</evidence>
<keyword evidence="3" id="KW-1185">Reference proteome</keyword>
<reference evidence="3" key="1">
    <citation type="submission" date="2013-01" db="EMBL/GenBank/DDBJ databases">
        <title>Draft Genome Sequence of a Mulberry Tree, Morus notabilis C.K. Schneid.</title>
        <authorList>
            <person name="He N."/>
            <person name="Zhao S."/>
        </authorList>
    </citation>
    <scope>NUCLEOTIDE SEQUENCE</scope>
</reference>
<name>W9RLK2_9ROSA</name>
<sequence>MEKVGTERRLDYGNEFEVNGGDGDGGLQGDGGEGGGLAFMAASWNSRERERETRWIGPCGCGHGH</sequence>
<gene>
    <name evidence="2" type="ORF">L484_023499</name>
</gene>
<evidence type="ECO:0000313" key="3">
    <source>
        <dbReference type="Proteomes" id="UP000030645"/>
    </source>
</evidence>
<feature type="compositionally biased region" description="Gly residues" evidence="1">
    <location>
        <begin position="20"/>
        <end position="37"/>
    </location>
</feature>
<dbReference type="Proteomes" id="UP000030645">
    <property type="component" value="Unassembled WGS sequence"/>
</dbReference>